<dbReference type="RefSeq" id="WP_065101442.1">
    <property type="nucleotide sequence ID" value="NZ_AYYR01000029.1"/>
</dbReference>
<dbReference type="Gene3D" id="3.40.390.10">
    <property type="entry name" value="Collagenase (Catalytic Domain)"/>
    <property type="match status" value="1"/>
</dbReference>
<evidence type="ECO:0000313" key="7">
    <source>
        <dbReference type="Proteomes" id="UP000051845"/>
    </source>
</evidence>
<dbReference type="GO" id="GO:0008270">
    <property type="term" value="F:zinc ion binding"/>
    <property type="evidence" value="ECO:0007669"/>
    <property type="project" value="InterPro"/>
</dbReference>
<dbReference type="GO" id="GO:0031012">
    <property type="term" value="C:extracellular matrix"/>
    <property type="evidence" value="ECO:0007669"/>
    <property type="project" value="InterPro"/>
</dbReference>
<evidence type="ECO:0000256" key="1">
    <source>
        <dbReference type="ARBA" id="ARBA00022670"/>
    </source>
</evidence>
<keyword evidence="2" id="KW-0479">Metal-binding</keyword>
<evidence type="ECO:0000256" key="3">
    <source>
        <dbReference type="ARBA" id="ARBA00022801"/>
    </source>
</evidence>
<dbReference type="SUPFAM" id="SSF55486">
    <property type="entry name" value="Metalloproteases ('zincins'), catalytic domain"/>
    <property type="match status" value="1"/>
</dbReference>
<dbReference type="Proteomes" id="UP000051845">
    <property type="component" value="Unassembled WGS sequence"/>
</dbReference>
<evidence type="ECO:0000259" key="5">
    <source>
        <dbReference type="SMART" id="SM00235"/>
    </source>
</evidence>
<organism evidence="6 7">
    <name type="scientific">Secundilactobacillus collinoides DSM 20515 = JCM 1123</name>
    <dbReference type="NCBI Taxonomy" id="1423733"/>
    <lineage>
        <taxon>Bacteria</taxon>
        <taxon>Bacillati</taxon>
        <taxon>Bacillota</taxon>
        <taxon>Bacilli</taxon>
        <taxon>Lactobacillales</taxon>
        <taxon>Lactobacillaceae</taxon>
        <taxon>Secundilactobacillus</taxon>
    </lineage>
</organism>
<dbReference type="GO" id="GO:0004222">
    <property type="term" value="F:metalloendopeptidase activity"/>
    <property type="evidence" value="ECO:0007669"/>
    <property type="project" value="InterPro"/>
</dbReference>
<protein>
    <submittedName>
        <fullName evidence="6">Zn-dependent protease</fullName>
    </submittedName>
</protein>
<proteinExistence type="predicted"/>
<gene>
    <name evidence="6" type="ORF">FC82_GL001669</name>
</gene>
<dbReference type="Pfam" id="PF00413">
    <property type="entry name" value="Peptidase_M10"/>
    <property type="match status" value="1"/>
</dbReference>
<dbReference type="EMBL" id="AYYR01000029">
    <property type="protein sequence ID" value="KRM76433.1"/>
    <property type="molecule type" value="Genomic_DNA"/>
</dbReference>
<dbReference type="InterPro" id="IPR006026">
    <property type="entry name" value="Peptidase_Metallo"/>
</dbReference>
<sequence>MKRKHWLAWLTAIVVLFVPTTLDLKPAPVNLRAKGEQLIAKWLPTSTTQTKSQEKSDTSDKTPIESIVQGKTLSNTYYYHFAANMPSNAKQMFEDAVATYNATGVVHLVAGEGTAKENRITFFVYSKATSTASQGMIESGHGGPKIIERTGWGAYTVNHARAGLNVKYPQMAIKKSVAVHELGHALGLDHSASLSSVMYPVDHGRSVLSKMDINALKSIYPESSR</sequence>
<dbReference type="PATRIC" id="fig|1423733.4.peg.1757"/>
<dbReference type="STRING" id="33960.TY91_03090"/>
<feature type="domain" description="Peptidase metallopeptidase" evidence="5">
    <location>
        <begin position="69"/>
        <end position="222"/>
    </location>
</feature>
<dbReference type="InterPro" id="IPR001818">
    <property type="entry name" value="Pept_M10_metallopeptidase"/>
</dbReference>
<reference evidence="6 7" key="1">
    <citation type="journal article" date="2015" name="Genome Announc.">
        <title>Expanding the biotechnology potential of lactobacilli through comparative genomics of 213 strains and associated genera.</title>
        <authorList>
            <person name="Sun Z."/>
            <person name="Harris H.M."/>
            <person name="McCann A."/>
            <person name="Guo C."/>
            <person name="Argimon S."/>
            <person name="Zhang W."/>
            <person name="Yang X."/>
            <person name="Jeffery I.B."/>
            <person name="Cooney J.C."/>
            <person name="Kagawa T.F."/>
            <person name="Liu W."/>
            <person name="Song Y."/>
            <person name="Salvetti E."/>
            <person name="Wrobel A."/>
            <person name="Rasinkangas P."/>
            <person name="Parkhill J."/>
            <person name="Rea M.C."/>
            <person name="O'Sullivan O."/>
            <person name="Ritari J."/>
            <person name="Douillard F.P."/>
            <person name="Paul Ross R."/>
            <person name="Yang R."/>
            <person name="Briner A.E."/>
            <person name="Felis G.E."/>
            <person name="de Vos W.M."/>
            <person name="Barrangou R."/>
            <person name="Klaenhammer T.R."/>
            <person name="Caufield P.W."/>
            <person name="Cui Y."/>
            <person name="Zhang H."/>
            <person name="O'Toole P.W."/>
        </authorList>
    </citation>
    <scope>NUCLEOTIDE SEQUENCE [LARGE SCALE GENOMIC DNA]</scope>
    <source>
        <strain evidence="6 7">DSM 20515</strain>
    </source>
</reference>
<dbReference type="GO" id="GO:0006508">
    <property type="term" value="P:proteolysis"/>
    <property type="evidence" value="ECO:0007669"/>
    <property type="project" value="UniProtKB-KW"/>
</dbReference>
<evidence type="ECO:0000256" key="2">
    <source>
        <dbReference type="ARBA" id="ARBA00022723"/>
    </source>
</evidence>
<evidence type="ECO:0000256" key="4">
    <source>
        <dbReference type="ARBA" id="ARBA00022833"/>
    </source>
</evidence>
<keyword evidence="4" id="KW-0862">Zinc</keyword>
<comment type="caution">
    <text evidence="6">The sequence shown here is derived from an EMBL/GenBank/DDBJ whole genome shotgun (WGS) entry which is preliminary data.</text>
</comment>
<dbReference type="InterPro" id="IPR024079">
    <property type="entry name" value="MetalloPept_cat_dom_sf"/>
</dbReference>
<evidence type="ECO:0000313" key="6">
    <source>
        <dbReference type="EMBL" id="KRM76433.1"/>
    </source>
</evidence>
<dbReference type="SMART" id="SM00235">
    <property type="entry name" value="ZnMc"/>
    <property type="match status" value="1"/>
</dbReference>
<accession>A0A0R2BB78</accession>
<keyword evidence="3" id="KW-0378">Hydrolase</keyword>
<keyword evidence="1 6" id="KW-0645">Protease</keyword>
<dbReference type="AlphaFoldDB" id="A0A0R2BB78"/>
<name>A0A0R2BB78_SECCO</name>